<dbReference type="AlphaFoldDB" id="A0A7L7QSE8"/>
<dbReference type="GO" id="GO:0035662">
    <property type="term" value="F:Toll-like receptor 4 binding"/>
    <property type="evidence" value="ECO:0007669"/>
    <property type="project" value="TreeGrafter"/>
</dbReference>
<dbReference type="Pfam" id="PF13676">
    <property type="entry name" value="TIR_2"/>
    <property type="match status" value="1"/>
</dbReference>
<accession>A0A7L7QSE8</accession>
<dbReference type="GO" id="GO:0005886">
    <property type="term" value="C:plasma membrane"/>
    <property type="evidence" value="ECO:0007669"/>
    <property type="project" value="TreeGrafter"/>
</dbReference>
<dbReference type="GO" id="GO:0032760">
    <property type="term" value="P:positive regulation of tumor necrosis factor production"/>
    <property type="evidence" value="ECO:0007669"/>
    <property type="project" value="TreeGrafter"/>
</dbReference>
<proteinExistence type="evidence at transcript level"/>
<dbReference type="SUPFAM" id="SSF52200">
    <property type="entry name" value="Toll/Interleukin receptor TIR domain"/>
    <property type="match status" value="1"/>
</dbReference>
<dbReference type="InterPro" id="IPR035897">
    <property type="entry name" value="Toll_tir_struct_dom_sf"/>
</dbReference>
<evidence type="ECO:0000313" key="2">
    <source>
        <dbReference type="EMBL" id="QNL15362.1"/>
    </source>
</evidence>
<dbReference type="EMBL" id="MN432483">
    <property type="protein sequence ID" value="QNL15362.1"/>
    <property type="molecule type" value="mRNA"/>
</dbReference>
<dbReference type="InterPro" id="IPR000157">
    <property type="entry name" value="TIR_dom"/>
</dbReference>
<evidence type="ECO:0000259" key="1">
    <source>
        <dbReference type="PROSITE" id="PS50104"/>
    </source>
</evidence>
<sequence>MHGFFEKLFKSKVSLSSQVGKEAKVASTPSLTASSSRSASPQHQFLLNSPVRWTRQYDVFVCHSREDSETEEAERLVSFLEASPRNLRCFLTHRDSFPGGAIPTELCQAVQNSHIKVLLITPHFLTDEWCTFVMHQALADGPMSNRVIPLVQNLLPSQYPQELKVFSYTDLNRNPDHCYALVNRTVLQYLKDSVQNEKTLQCSNESSVNCVGDSI</sequence>
<dbReference type="GO" id="GO:0043123">
    <property type="term" value="P:positive regulation of canonical NF-kappaB signal transduction"/>
    <property type="evidence" value="ECO:0007669"/>
    <property type="project" value="TreeGrafter"/>
</dbReference>
<dbReference type="InterPro" id="IPR017279">
    <property type="entry name" value="Tol-interleuk_rcpt_adapt_Tirap"/>
</dbReference>
<organism evidence="2">
    <name type="scientific">Bostrychus sinensis</name>
    <name type="common">four-eyed sleeper</name>
    <dbReference type="NCBI Taxonomy" id="86224"/>
    <lineage>
        <taxon>Eukaryota</taxon>
        <taxon>Metazoa</taxon>
        <taxon>Chordata</taxon>
        <taxon>Craniata</taxon>
        <taxon>Vertebrata</taxon>
        <taxon>Euteleostomi</taxon>
        <taxon>Actinopterygii</taxon>
        <taxon>Neopterygii</taxon>
        <taxon>Teleostei</taxon>
        <taxon>Neoteleostei</taxon>
        <taxon>Acanthomorphata</taxon>
        <taxon>Gobiaria</taxon>
        <taxon>Gobiiformes</taxon>
        <taxon>Eleotroidei</taxon>
        <taxon>Eleotridae</taxon>
        <taxon>Butinae</taxon>
        <taxon>Bostrychus</taxon>
    </lineage>
</organism>
<dbReference type="PANTHER" id="PTHR22662:SF0">
    <property type="entry name" value="TOLL_INTERLEUKIN-1 RECEPTOR DOMAIN-CONTAINING ADAPTER PROTEIN"/>
    <property type="match status" value="1"/>
</dbReference>
<dbReference type="GO" id="GO:0005737">
    <property type="term" value="C:cytoplasm"/>
    <property type="evidence" value="ECO:0007669"/>
    <property type="project" value="TreeGrafter"/>
</dbReference>
<gene>
    <name evidence="2" type="primary">TIRAP</name>
</gene>
<dbReference type="GO" id="GO:0034142">
    <property type="term" value="P:toll-like receptor 4 signaling pathway"/>
    <property type="evidence" value="ECO:0007669"/>
    <property type="project" value="TreeGrafter"/>
</dbReference>
<dbReference type="Gene3D" id="3.40.50.10140">
    <property type="entry name" value="Toll/interleukin-1 receptor homology (TIR) domain"/>
    <property type="match status" value="1"/>
</dbReference>
<dbReference type="SMART" id="SM00255">
    <property type="entry name" value="TIR"/>
    <property type="match status" value="1"/>
</dbReference>
<dbReference type="GO" id="GO:0035663">
    <property type="term" value="F:Toll-like receptor 2 binding"/>
    <property type="evidence" value="ECO:0007669"/>
    <property type="project" value="TreeGrafter"/>
</dbReference>
<feature type="domain" description="TIR" evidence="1">
    <location>
        <begin position="55"/>
        <end position="193"/>
    </location>
</feature>
<dbReference type="SMR" id="A0A7L7QSE8"/>
<dbReference type="GO" id="GO:2000343">
    <property type="term" value="P:positive regulation of chemokine (C-X-C motif) ligand 2 production"/>
    <property type="evidence" value="ECO:0007669"/>
    <property type="project" value="TreeGrafter"/>
</dbReference>
<name>A0A7L7QSE8_9TELE</name>
<reference evidence="2" key="1">
    <citation type="submission" date="2019-09" db="EMBL/GenBank/DDBJ databases">
        <title>Molecular characterization and expression analyses of TLR1, MyD88 and TIRAP genes in Toll-like receptor signaling pathway from Chinese black sleeper (Bostrychus sinensis).</title>
        <authorList>
            <person name="Yang X."/>
            <person name="Zhang J."/>
            <person name="Shen B."/>
            <person name="Wei K."/>
        </authorList>
    </citation>
    <scope>NUCLEOTIDE SEQUENCE</scope>
    <source>
        <tissue evidence="2">Spleen</tissue>
    </source>
</reference>
<dbReference type="PANTHER" id="PTHR22662">
    <property type="entry name" value="TIRAP"/>
    <property type="match status" value="1"/>
</dbReference>
<dbReference type="PROSITE" id="PS50104">
    <property type="entry name" value="TIR"/>
    <property type="match status" value="1"/>
</dbReference>
<protein>
    <submittedName>
        <fullName evidence="2">TIR domain-containing adaptor protein</fullName>
    </submittedName>
</protein>